<dbReference type="GO" id="GO:0005829">
    <property type="term" value="C:cytosol"/>
    <property type="evidence" value="ECO:0007669"/>
    <property type="project" value="TreeGrafter"/>
</dbReference>
<keyword evidence="4" id="KW-1185">Reference proteome</keyword>
<dbReference type="AlphaFoldDB" id="A0A3A4B6Y5"/>
<dbReference type="SUPFAM" id="SSF52777">
    <property type="entry name" value="CoA-dependent acyltransferases"/>
    <property type="match status" value="2"/>
</dbReference>
<dbReference type="Gene3D" id="3.30.559.10">
    <property type="entry name" value="Chloramphenicol acetyltransferase-like domain"/>
    <property type="match status" value="1"/>
</dbReference>
<evidence type="ECO:0000313" key="3">
    <source>
        <dbReference type="EMBL" id="RJL33264.1"/>
    </source>
</evidence>
<evidence type="ECO:0000256" key="1">
    <source>
        <dbReference type="SAM" id="MobiDB-lite"/>
    </source>
</evidence>
<dbReference type="GO" id="GO:0008610">
    <property type="term" value="P:lipid biosynthetic process"/>
    <property type="evidence" value="ECO:0007669"/>
    <property type="project" value="UniProtKB-ARBA"/>
</dbReference>
<feature type="region of interest" description="Disordered" evidence="1">
    <location>
        <begin position="572"/>
        <end position="600"/>
    </location>
</feature>
<dbReference type="Gene3D" id="3.30.559.30">
    <property type="entry name" value="Nonribosomal peptide synthetase, condensation domain"/>
    <property type="match status" value="1"/>
</dbReference>
<dbReference type="GO" id="GO:0047527">
    <property type="term" value="F:2,3-dihydroxybenzoate-serine ligase activity"/>
    <property type="evidence" value="ECO:0007669"/>
    <property type="project" value="TreeGrafter"/>
</dbReference>
<dbReference type="GO" id="GO:0043041">
    <property type="term" value="P:amino acid activation for nonribosomal peptide biosynthetic process"/>
    <property type="evidence" value="ECO:0007669"/>
    <property type="project" value="TreeGrafter"/>
</dbReference>
<dbReference type="PANTHER" id="PTHR45527">
    <property type="entry name" value="NONRIBOSOMAL PEPTIDE SYNTHETASE"/>
    <property type="match status" value="1"/>
</dbReference>
<sequence length="600" mass="64708">MLWSQEMYWFIHNVPLPTVDSPKIAVEFDVRGAGAPAVRAALGELIARHESLRTTYPRGAGGRPYQRVHPPYLPEFADGGTREEVVAALTAAPMDPERDLPVRAGLVAGPGGPELLVLVFNHIAIDRWSAVLLKREFAGLLGGLAGPAVAGAGPADLARRQSAERNARALRHWEDVLTTMPGHLFPQFRPRRGGPFPSYVECELDSAVLGAASARVAERHGTSQAVVFTALFGICLSSWSGNPRVPVLSNFANRDRANGGTVACLFQPALIGLGLAREDSLARALDEAAARSPRGHRHARYSYWEMRRIRALLGRARGVQFRNPPTLDYAESAEPGGGPDRPTSLTIRECPWEDDYADAYLRVRRRPDRCVLTLTGHTSIFDGAQARALLTGVEGLLTAWAADPAIARLPLADLARRFRLPARRYGAAWAYADHCWVDTDAVAAAIEAVPGVRRATVTARPIGGETRLRADVVTDDPALTPARLRIAALDAAHHAASVIAPHWFTVRGGGQVLRGPGTERLAWAPEGEDERLLAAAITSCHPGAEPDMSASYAEIGGGAPETRAVCERLREHGRDDVTPEDLLSSTSLRAIAGPPATRRR</sequence>
<protein>
    <recommendedName>
        <fullName evidence="2">Condensation domain-containing protein</fullName>
    </recommendedName>
</protein>
<dbReference type="GO" id="GO:0009239">
    <property type="term" value="P:enterobactin biosynthetic process"/>
    <property type="evidence" value="ECO:0007669"/>
    <property type="project" value="TreeGrafter"/>
</dbReference>
<dbReference type="InterPro" id="IPR001242">
    <property type="entry name" value="Condensation_dom"/>
</dbReference>
<dbReference type="InterPro" id="IPR023213">
    <property type="entry name" value="CAT-like_dom_sf"/>
</dbReference>
<evidence type="ECO:0000259" key="2">
    <source>
        <dbReference type="Pfam" id="PF00668"/>
    </source>
</evidence>
<feature type="domain" description="Condensation" evidence="2">
    <location>
        <begin position="37"/>
        <end position="308"/>
    </location>
</feature>
<dbReference type="Proteomes" id="UP000265768">
    <property type="component" value="Unassembled WGS sequence"/>
</dbReference>
<gene>
    <name evidence="3" type="ORF">D5H75_10610</name>
</gene>
<dbReference type="EMBL" id="QZEY01000003">
    <property type="protein sequence ID" value="RJL33264.1"/>
    <property type="molecule type" value="Genomic_DNA"/>
</dbReference>
<dbReference type="GO" id="GO:0009366">
    <property type="term" value="C:enterobactin synthetase complex"/>
    <property type="evidence" value="ECO:0007669"/>
    <property type="project" value="TreeGrafter"/>
</dbReference>
<comment type="caution">
    <text evidence="3">The sequence shown here is derived from an EMBL/GenBank/DDBJ whole genome shotgun (WGS) entry which is preliminary data.</text>
</comment>
<proteinExistence type="predicted"/>
<dbReference type="PANTHER" id="PTHR45527:SF1">
    <property type="entry name" value="FATTY ACID SYNTHASE"/>
    <property type="match status" value="1"/>
</dbReference>
<dbReference type="GO" id="GO:0031177">
    <property type="term" value="F:phosphopantetheine binding"/>
    <property type="evidence" value="ECO:0007669"/>
    <property type="project" value="TreeGrafter"/>
</dbReference>
<reference evidence="3 4" key="1">
    <citation type="submission" date="2018-09" db="EMBL/GenBank/DDBJ databases">
        <title>YIM 75507 draft genome.</title>
        <authorList>
            <person name="Tang S."/>
            <person name="Feng Y."/>
        </authorList>
    </citation>
    <scope>NUCLEOTIDE SEQUENCE [LARGE SCALE GENOMIC DNA]</scope>
    <source>
        <strain evidence="3 4">YIM 75507</strain>
    </source>
</reference>
<name>A0A3A4B6Y5_9ACTN</name>
<organism evidence="3 4">
    <name type="scientific">Bailinhaonella thermotolerans</name>
    <dbReference type="NCBI Taxonomy" id="1070861"/>
    <lineage>
        <taxon>Bacteria</taxon>
        <taxon>Bacillati</taxon>
        <taxon>Actinomycetota</taxon>
        <taxon>Actinomycetes</taxon>
        <taxon>Streptosporangiales</taxon>
        <taxon>Streptosporangiaceae</taxon>
        <taxon>Bailinhaonella</taxon>
    </lineage>
</organism>
<evidence type="ECO:0000313" key="4">
    <source>
        <dbReference type="Proteomes" id="UP000265768"/>
    </source>
</evidence>
<accession>A0A3A4B6Y5</accession>
<dbReference type="Pfam" id="PF00668">
    <property type="entry name" value="Condensation"/>
    <property type="match status" value="1"/>
</dbReference>